<keyword evidence="2" id="KW-1185">Reference proteome</keyword>
<comment type="caution">
    <text evidence="1">The sequence shown here is derived from an EMBL/GenBank/DDBJ whole genome shotgun (WGS) entry which is preliminary data.</text>
</comment>
<dbReference type="Proteomes" id="UP000540412">
    <property type="component" value="Unassembled WGS sequence"/>
</dbReference>
<organism evidence="1 2">
    <name type="scientific">Nocardia transvalensis</name>
    <dbReference type="NCBI Taxonomy" id="37333"/>
    <lineage>
        <taxon>Bacteria</taxon>
        <taxon>Bacillati</taxon>
        <taxon>Actinomycetota</taxon>
        <taxon>Actinomycetes</taxon>
        <taxon>Mycobacteriales</taxon>
        <taxon>Nocardiaceae</taxon>
        <taxon>Nocardia</taxon>
    </lineage>
</organism>
<accession>A0A7W9ULF6</accession>
<dbReference type="EMBL" id="JACHIT010000002">
    <property type="protein sequence ID" value="MBB5917506.1"/>
    <property type="molecule type" value="Genomic_DNA"/>
</dbReference>
<proteinExistence type="predicted"/>
<evidence type="ECO:0000313" key="2">
    <source>
        <dbReference type="Proteomes" id="UP000540412"/>
    </source>
</evidence>
<gene>
    <name evidence="1" type="ORF">BJY24_006418</name>
</gene>
<evidence type="ECO:0000313" key="1">
    <source>
        <dbReference type="EMBL" id="MBB5917506.1"/>
    </source>
</evidence>
<sequence>MSENDESYELLLLRRLEGQGPDHPNTMITVRNLIHGDARGLDRAVGAPTDAPVEISDNTIRLDGDHVDKQIDLIQTATALQQNRVEEYGPDDPRTMVATSYVAYALAFADQFTGQLEVAAVLARDAYEGLDDAAADDPSRLGPHDVRVAELILRWIEDRLVQAEG</sequence>
<dbReference type="RefSeq" id="WP_040752094.1">
    <property type="nucleotide sequence ID" value="NZ_JACHIT010000002.1"/>
</dbReference>
<dbReference type="AlphaFoldDB" id="A0A7W9ULF6"/>
<name>A0A7W9ULF6_9NOCA</name>
<reference evidence="1 2" key="1">
    <citation type="submission" date="2020-08" db="EMBL/GenBank/DDBJ databases">
        <title>Sequencing the genomes of 1000 actinobacteria strains.</title>
        <authorList>
            <person name="Klenk H.-P."/>
        </authorList>
    </citation>
    <scope>NUCLEOTIDE SEQUENCE [LARGE SCALE GENOMIC DNA]</scope>
    <source>
        <strain evidence="1 2">DSM 43582</strain>
    </source>
</reference>
<protein>
    <submittedName>
        <fullName evidence="1">Uncharacterized protein</fullName>
    </submittedName>
</protein>